<protein>
    <submittedName>
        <fullName evidence="4">Flagellar protein FlbT</fullName>
    </submittedName>
</protein>
<evidence type="ECO:0000256" key="3">
    <source>
        <dbReference type="ARBA" id="ARBA00022884"/>
    </source>
</evidence>
<evidence type="ECO:0000313" key="4">
    <source>
        <dbReference type="EMBL" id="MBB4631367.1"/>
    </source>
</evidence>
<evidence type="ECO:0000256" key="1">
    <source>
        <dbReference type="ARBA" id="ARBA00022491"/>
    </source>
</evidence>
<reference evidence="4 5" key="1">
    <citation type="submission" date="2020-08" db="EMBL/GenBank/DDBJ databases">
        <title>Genomic Encyclopedia of Type Strains, Phase IV (KMG-IV): sequencing the most valuable type-strain genomes for metagenomic binning, comparative biology and taxonomic classification.</title>
        <authorList>
            <person name="Goeker M."/>
        </authorList>
    </citation>
    <scope>NUCLEOTIDE SEQUENCE [LARGE SCALE GENOMIC DNA]</scope>
    <source>
        <strain evidence="4 5">DSM 17328</strain>
    </source>
</reference>
<sequence>MAFRLALDPGEKFAINGAVIINGDRHTVLMVENQAAVLRDSDVIREDEARTPATRLYFVCMLSYLDADAADTHYPRFSEHMDAFMAVVENPRVRLVCAQVSLAMMNREYYRALSGCRELMEYETLILGEIDVDRRLQNRA</sequence>
<dbReference type="InterPro" id="IPR009967">
    <property type="entry name" value="Flagellum_FlbT"/>
</dbReference>
<proteinExistence type="predicted"/>
<keyword evidence="5" id="KW-1185">Reference proteome</keyword>
<dbReference type="GO" id="GO:0048027">
    <property type="term" value="F:mRNA 5'-UTR binding"/>
    <property type="evidence" value="ECO:0007669"/>
    <property type="project" value="InterPro"/>
</dbReference>
<keyword evidence="4" id="KW-0969">Cilium</keyword>
<keyword evidence="1" id="KW-0678">Repressor</keyword>
<dbReference type="GO" id="GO:0006402">
    <property type="term" value="P:mRNA catabolic process"/>
    <property type="evidence" value="ECO:0007669"/>
    <property type="project" value="InterPro"/>
</dbReference>
<dbReference type="AlphaFoldDB" id="A0A7W7B1N1"/>
<keyword evidence="2" id="KW-1005">Bacterial flagellum biogenesis</keyword>
<organism evidence="4 5">
    <name type="scientific">Sphingosinicella soli</name>
    <dbReference type="NCBI Taxonomy" id="333708"/>
    <lineage>
        <taxon>Bacteria</taxon>
        <taxon>Pseudomonadati</taxon>
        <taxon>Pseudomonadota</taxon>
        <taxon>Alphaproteobacteria</taxon>
        <taxon>Sphingomonadales</taxon>
        <taxon>Sphingosinicellaceae</taxon>
        <taxon>Sphingosinicella</taxon>
    </lineage>
</organism>
<name>A0A7W7B1N1_9SPHN</name>
<dbReference type="GO" id="GO:0044781">
    <property type="term" value="P:bacterial-type flagellum organization"/>
    <property type="evidence" value="ECO:0007669"/>
    <property type="project" value="UniProtKB-KW"/>
</dbReference>
<accession>A0A7W7B1N1</accession>
<dbReference type="GO" id="GO:1902209">
    <property type="term" value="P:negative regulation of bacterial-type flagellum assembly"/>
    <property type="evidence" value="ECO:0007669"/>
    <property type="project" value="InterPro"/>
</dbReference>
<dbReference type="EMBL" id="JACHNZ010000008">
    <property type="protein sequence ID" value="MBB4631367.1"/>
    <property type="molecule type" value="Genomic_DNA"/>
</dbReference>
<keyword evidence="4" id="KW-0282">Flagellum</keyword>
<dbReference type="Proteomes" id="UP000566324">
    <property type="component" value="Unassembled WGS sequence"/>
</dbReference>
<dbReference type="RefSeq" id="WP_184065923.1">
    <property type="nucleotide sequence ID" value="NZ_JACHNZ010000008.1"/>
</dbReference>
<keyword evidence="4" id="KW-0966">Cell projection</keyword>
<evidence type="ECO:0000256" key="2">
    <source>
        <dbReference type="ARBA" id="ARBA00022795"/>
    </source>
</evidence>
<comment type="caution">
    <text evidence="4">The sequence shown here is derived from an EMBL/GenBank/DDBJ whole genome shotgun (WGS) entry which is preliminary data.</text>
</comment>
<gene>
    <name evidence="4" type="ORF">GGQ98_000975</name>
</gene>
<evidence type="ECO:0000313" key="5">
    <source>
        <dbReference type="Proteomes" id="UP000566324"/>
    </source>
</evidence>
<dbReference type="Pfam" id="PF07378">
    <property type="entry name" value="FlbT"/>
    <property type="match status" value="1"/>
</dbReference>
<keyword evidence="3" id="KW-0694">RNA-binding</keyword>